<gene>
    <name evidence="1" type="ORF">L9F63_012805</name>
</gene>
<dbReference type="Proteomes" id="UP001233999">
    <property type="component" value="Unassembled WGS sequence"/>
</dbReference>
<reference evidence="1" key="2">
    <citation type="submission" date="2023-05" db="EMBL/GenBank/DDBJ databases">
        <authorList>
            <person name="Fouks B."/>
        </authorList>
    </citation>
    <scope>NUCLEOTIDE SEQUENCE</scope>
    <source>
        <strain evidence="1">Stay&amp;Tobe</strain>
        <tissue evidence="1">Testes</tissue>
    </source>
</reference>
<reference evidence="1" key="1">
    <citation type="journal article" date="2023" name="IScience">
        <title>Live-bearing cockroach genome reveals convergent evolutionary mechanisms linked to viviparity in insects and beyond.</title>
        <authorList>
            <person name="Fouks B."/>
            <person name="Harrison M.C."/>
            <person name="Mikhailova A.A."/>
            <person name="Marchal E."/>
            <person name="English S."/>
            <person name="Carruthers M."/>
            <person name="Jennings E.C."/>
            <person name="Chiamaka E.L."/>
            <person name="Frigard R.A."/>
            <person name="Pippel M."/>
            <person name="Attardo G.M."/>
            <person name="Benoit J.B."/>
            <person name="Bornberg-Bauer E."/>
            <person name="Tobe S.S."/>
        </authorList>
    </citation>
    <scope>NUCLEOTIDE SEQUENCE</scope>
    <source>
        <strain evidence="1">Stay&amp;Tobe</strain>
    </source>
</reference>
<dbReference type="AlphaFoldDB" id="A0AAD8ABL2"/>
<dbReference type="EMBL" id="JASPKZ010002300">
    <property type="protein sequence ID" value="KAJ9595984.1"/>
    <property type="molecule type" value="Genomic_DNA"/>
</dbReference>
<accession>A0AAD8ABL2</accession>
<proteinExistence type="predicted"/>
<organism evidence="1 2">
    <name type="scientific">Diploptera punctata</name>
    <name type="common">Pacific beetle cockroach</name>
    <dbReference type="NCBI Taxonomy" id="6984"/>
    <lineage>
        <taxon>Eukaryota</taxon>
        <taxon>Metazoa</taxon>
        <taxon>Ecdysozoa</taxon>
        <taxon>Arthropoda</taxon>
        <taxon>Hexapoda</taxon>
        <taxon>Insecta</taxon>
        <taxon>Pterygota</taxon>
        <taxon>Neoptera</taxon>
        <taxon>Polyneoptera</taxon>
        <taxon>Dictyoptera</taxon>
        <taxon>Blattodea</taxon>
        <taxon>Blaberoidea</taxon>
        <taxon>Blaberidae</taxon>
        <taxon>Diplopterinae</taxon>
        <taxon>Diploptera</taxon>
    </lineage>
</organism>
<feature type="non-terminal residue" evidence="1">
    <location>
        <position position="80"/>
    </location>
</feature>
<keyword evidence="2" id="KW-1185">Reference proteome</keyword>
<evidence type="ECO:0000313" key="2">
    <source>
        <dbReference type="Proteomes" id="UP001233999"/>
    </source>
</evidence>
<feature type="non-terminal residue" evidence="1">
    <location>
        <position position="1"/>
    </location>
</feature>
<name>A0AAD8ABL2_DIPPU</name>
<comment type="caution">
    <text evidence="1">The sequence shown here is derived from an EMBL/GenBank/DDBJ whole genome shotgun (WGS) entry which is preliminary data.</text>
</comment>
<evidence type="ECO:0000313" key="1">
    <source>
        <dbReference type="EMBL" id="KAJ9595984.1"/>
    </source>
</evidence>
<protein>
    <submittedName>
        <fullName evidence="1">Uncharacterized protein</fullName>
    </submittedName>
</protein>
<sequence>RSVSQYGVVVNFAYKLVTTIKSLCILVCGLLHENCLVLTCKNNLKGFVQDISSLELGWEDALSRSRTALTGSPSFSKYAM</sequence>